<dbReference type="InParanoid" id="A0A409WVJ3"/>
<accession>A0A409WVJ3</accession>
<dbReference type="EMBL" id="NHTK01005156">
    <property type="protein sequence ID" value="PPQ82471.1"/>
    <property type="molecule type" value="Genomic_DNA"/>
</dbReference>
<evidence type="ECO:0000313" key="1">
    <source>
        <dbReference type="EMBL" id="PPQ82471.1"/>
    </source>
</evidence>
<name>A0A409WVJ3_9AGAR</name>
<dbReference type="OrthoDB" id="2985972at2759"/>
<feature type="non-terminal residue" evidence="1">
    <location>
        <position position="1"/>
    </location>
</feature>
<reference evidence="1 2" key="1">
    <citation type="journal article" date="2018" name="Evol. Lett.">
        <title>Horizontal gene cluster transfer increased hallucinogenic mushroom diversity.</title>
        <authorList>
            <person name="Reynolds H.T."/>
            <person name="Vijayakumar V."/>
            <person name="Gluck-Thaler E."/>
            <person name="Korotkin H.B."/>
            <person name="Matheny P.B."/>
            <person name="Slot J.C."/>
        </authorList>
    </citation>
    <scope>NUCLEOTIDE SEQUENCE [LARGE SCALE GENOMIC DNA]</scope>
    <source>
        <strain evidence="1 2">2629</strain>
    </source>
</reference>
<proteinExistence type="predicted"/>
<evidence type="ECO:0000313" key="2">
    <source>
        <dbReference type="Proteomes" id="UP000284842"/>
    </source>
</evidence>
<keyword evidence="2" id="KW-1185">Reference proteome</keyword>
<sequence>VSAWFKSGTSLFLVEISRYLDQSAKLAEIYNDIVANNETAVGGTESNPIVIEGVTRAHVDLFFEFIAVNRNWGGTTTRQTYLKDEIIGCIKMAQMLQIASAEQELLRQLDINSQSPAFRLYVAFVFHDATRIHNCLELLISKPLNESDDMRRLSYDVYEQVVLARDAIQRQRALIAATFPAIARMTSSGRPCKDHLDCKVTCDQLWQIHIATPLLKTTEPEISVRDKFIKALMDINSGINHACAAHMRDDLMNYPAWQTAWGQEREIFSRAKARIICLLEEF</sequence>
<gene>
    <name evidence="1" type="ORF">CVT24_002387</name>
</gene>
<comment type="caution">
    <text evidence="1">The sequence shown here is derived from an EMBL/GenBank/DDBJ whole genome shotgun (WGS) entry which is preliminary data.</text>
</comment>
<protein>
    <submittedName>
        <fullName evidence="1">Uncharacterized protein</fullName>
    </submittedName>
</protein>
<dbReference type="Proteomes" id="UP000284842">
    <property type="component" value="Unassembled WGS sequence"/>
</dbReference>
<organism evidence="1 2">
    <name type="scientific">Panaeolus cyanescens</name>
    <dbReference type="NCBI Taxonomy" id="181874"/>
    <lineage>
        <taxon>Eukaryota</taxon>
        <taxon>Fungi</taxon>
        <taxon>Dikarya</taxon>
        <taxon>Basidiomycota</taxon>
        <taxon>Agaricomycotina</taxon>
        <taxon>Agaricomycetes</taxon>
        <taxon>Agaricomycetidae</taxon>
        <taxon>Agaricales</taxon>
        <taxon>Agaricineae</taxon>
        <taxon>Galeropsidaceae</taxon>
        <taxon>Panaeolus</taxon>
    </lineage>
</organism>
<dbReference type="AlphaFoldDB" id="A0A409WVJ3"/>